<gene>
    <name evidence="2" type="ORF">HMPREF1219_00819</name>
</gene>
<evidence type="ECO:0008006" key="4">
    <source>
        <dbReference type="Google" id="ProtNLM"/>
    </source>
</evidence>
<name>S3A0J1_9CORY</name>
<comment type="caution">
    <text evidence="2">The sequence shown here is derived from an EMBL/GenBank/DDBJ whole genome shotgun (WGS) entry which is preliminary data.</text>
</comment>
<organism evidence="2 3">
    <name type="scientific">Corynebacterium pyruviciproducens ATCC BAA-1742</name>
    <dbReference type="NCBI Taxonomy" id="1125779"/>
    <lineage>
        <taxon>Bacteria</taxon>
        <taxon>Bacillati</taxon>
        <taxon>Actinomycetota</taxon>
        <taxon>Actinomycetes</taxon>
        <taxon>Mycobacteriales</taxon>
        <taxon>Corynebacteriaceae</taxon>
        <taxon>Corynebacterium</taxon>
    </lineage>
</organism>
<proteinExistence type="predicted"/>
<dbReference type="Pfam" id="PF01527">
    <property type="entry name" value="HTH_Tnp_1"/>
    <property type="match status" value="1"/>
</dbReference>
<evidence type="ECO:0000313" key="2">
    <source>
        <dbReference type="EMBL" id="EPD69874.1"/>
    </source>
</evidence>
<evidence type="ECO:0000256" key="1">
    <source>
        <dbReference type="SAM" id="Coils"/>
    </source>
</evidence>
<dbReference type="HOGENOM" id="CLU_027402_33_0_11"/>
<keyword evidence="3" id="KW-1185">Reference proteome</keyword>
<evidence type="ECO:0000313" key="3">
    <source>
        <dbReference type="Proteomes" id="UP000014408"/>
    </source>
</evidence>
<dbReference type="Proteomes" id="UP000014408">
    <property type="component" value="Unassembled WGS sequence"/>
</dbReference>
<keyword evidence="1" id="KW-0175">Coiled coil</keyword>
<dbReference type="GO" id="GO:0006313">
    <property type="term" value="P:DNA transposition"/>
    <property type="evidence" value="ECO:0007669"/>
    <property type="project" value="InterPro"/>
</dbReference>
<dbReference type="GO" id="GO:0004803">
    <property type="term" value="F:transposase activity"/>
    <property type="evidence" value="ECO:0007669"/>
    <property type="project" value="InterPro"/>
</dbReference>
<dbReference type="InterPro" id="IPR009057">
    <property type="entry name" value="Homeodomain-like_sf"/>
</dbReference>
<dbReference type="InterPro" id="IPR002514">
    <property type="entry name" value="Transposase_8"/>
</dbReference>
<dbReference type="EMBL" id="ATBY01000010">
    <property type="protein sequence ID" value="EPD69874.1"/>
    <property type="molecule type" value="Genomic_DNA"/>
</dbReference>
<dbReference type="SUPFAM" id="SSF46689">
    <property type="entry name" value="Homeodomain-like"/>
    <property type="match status" value="1"/>
</dbReference>
<dbReference type="eggNOG" id="COG2963">
    <property type="taxonomic scope" value="Bacteria"/>
</dbReference>
<protein>
    <recommendedName>
        <fullName evidence="4">Transposase</fullName>
    </recommendedName>
</protein>
<reference evidence="2 3" key="1">
    <citation type="submission" date="2013-05" db="EMBL/GenBank/DDBJ databases">
        <title>The Genome Sequence of Corynebacterium pyruviciproducens 1773O (ATCC BAA-1742).</title>
        <authorList>
            <consortium name="The Broad Institute Genomics Platform"/>
            <person name="Earl A."/>
            <person name="Ward D."/>
            <person name="Feldgarden M."/>
            <person name="Gevers D."/>
            <person name="Tong J."/>
            <person name="Walker B."/>
            <person name="Young S."/>
            <person name="Zeng Q."/>
            <person name="Gargeya S."/>
            <person name="Fitzgerald M."/>
            <person name="Haas B."/>
            <person name="Abouelleil A."/>
            <person name="Allen A.W."/>
            <person name="Alvarado L."/>
            <person name="Arachchi H.M."/>
            <person name="Berlin A.M."/>
            <person name="Chapman S.B."/>
            <person name="Gainer-Dewar J."/>
            <person name="Goldberg J."/>
            <person name="Griggs A."/>
            <person name="Gujja S."/>
            <person name="Hansen M."/>
            <person name="Howarth C."/>
            <person name="Imamovic A."/>
            <person name="Ireland A."/>
            <person name="Larimer J."/>
            <person name="McCowan C."/>
            <person name="Murphy C."/>
            <person name="Pearson M."/>
            <person name="Poon T.W."/>
            <person name="Priest M."/>
            <person name="Roberts A."/>
            <person name="Saif S."/>
            <person name="Shea T."/>
            <person name="Sisk P."/>
            <person name="Sykes S."/>
            <person name="Wortman J."/>
            <person name="Nusbaum C."/>
            <person name="Birren B."/>
        </authorList>
    </citation>
    <scope>NUCLEOTIDE SEQUENCE [LARGE SCALE GENOMIC DNA]</scope>
    <source>
        <strain evidence="2 3">ATCC BAA-1742</strain>
    </source>
</reference>
<accession>S3A0J1</accession>
<dbReference type="PATRIC" id="fig|1125779.3.peg.802"/>
<dbReference type="GO" id="GO:0003677">
    <property type="term" value="F:DNA binding"/>
    <property type="evidence" value="ECO:0007669"/>
    <property type="project" value="InterPro"/>
</dbReference>
<dbReference type="STRING" id="1125779.HMPREF1219_00819"/>
<dbReference type="AlphaFoldDB" id="S3A0J1"/>
<sequence>MYENNPDVSMNQVSKDLGINRGTLRYWIDQFGTGKKTTPVAVEKPDVDPTVEKEIRRLRKENARLREERDILVKAAKYFAEETNW</sequence>
<feature type="coiled-coil region" evidence="1">
    <location>
        <begin position="48"/>
        <end position="75"/>
    </location>
</feature>
<dbReference type="Gene3D" id="1.10.10.60">
    <property type="entry name" value="Homeodomain-like"/>
    <property type="match status" value="1"/>
</dbReference>